<dbReference type="InterPro" id="IPR004453">
    <property type="entry name" value="QueG"/>
</dbReference>
<dbReference type="PROSITE" id="PS51379">
    <property type="entry name" value="4FE4S_FER_2"/>
    <property type="match status" value="1"/>
</dbReference>
<evidence type="ECO:0000313" key="10">
    <source>
        <dbReference type="EMBL" id="MBP1919771.1"/>
    </source>
</evidence>
<proteinExistence type="predicted"/>
<evidence type="ECO:0000313" key="11">
    <source>
        <dbReference type="Proteomes" id="UP001519271"/>
    </source>
</evidence>
<dbReference type="PANTHER" id="PTHR30002">
    <property type="entry name" value="EPOXYQUEUOSINE REDUCTASE"/>
    <property type="match status" value="1"/>
</dbReference>
<dbReference type="Pfam" id="PF08331">
    <property type="entry name" value="QueG_DUF1730"/>
    <property type="match status" value="1"/>
</dbReference>
<dbReference type="EMBL" id="JAGGKC010000019">
    <property type="protein sequence ID" value="MBP1919771.1"/>
    <property type="molecule type" value="Genomic_DNA"/>
</dbReference>
<comment type="caution">
    <text evidence="10">The sequence shown here is derived from an EMBL/GenBank/DDBJ whole genome shotgun (WGS) entry which is preliminary data.</text>
</comment>
<keyword evidence="1" id="KW-0004">4Fe-4S</keyword>
<dbReference type="Proteomes" id="UP001519271">
    <property type="component" value="Unassembled WGS sequence"/>
</dbReference>
<dbReference type="Pfam" id="PF13484">
    <property type="entry name" value="Fer4_16"/>
    <property type="match status" value="1"/>
</dbReference>
<keyword evidence="3" id="KW-0819">tRNA processing</keyword>
<evidence type="ECO:0000256" key="4">
    <source>
        <dbReference type="ARBA" id="ARBA00022723"/>
    </source>
</evidence>
<keyword evidence="2" id="KW-0963">Cytoplasm</keyword>
<dbReference type="PANTHER" id="PTHR30002:SF4">
    <property type="entry name" value="EPOXYQUEUOSINE REDUCTASE"/>
    <property type="match status" value="1"/>
</dbReference>
<keyword evidence="4" id="KW-0479">Metal-binding</keyword>
<evidence type="ECO:0000256" key="2">
    <source>
        <dbReference type="ARBA" id="ARBA00022490"/>
    </source>
</evidence>
<dbReference type="SUPFAM" id="SSF46548">
    <property type="entry name" value="alpha-helical ferredoxin"/>
    <property type="match status" value="1"/>
</dbReference>
<gene>
    <name evidence="10" type="ORF">J2Z34_002267</name>
</gene>
<keyword evidence="6" id="KW-0560">Oxidoreductase</keyword>
<dbReference type="InterPro" id="IPR017900">
    <property type="entry name" value="4Fe4S_Fe_S_CS"/>
</dbReference>
<evidence type="ECO:0000256" key="1">
    <source>
        <dbReference type="ARBA" id="ARBA00022485"/>
    </source>
</evidence>
<dbReference type="InterPro" id="IPR013542">
    <property type="entry name" value="QueG_DUF1730"/>
</dbReference>
<keyword evidence="7" id="KW-0408">Iron</keyword>
<evidence type="ECO:0000256" key="7">
    <source>
        <dbReference type="ARBA" id="ARBA00023004"/>
    </source>
</evidence>
<keyword evidence="8" id="KW-0411">Iron-sulfur</keyword>
<keyword evidence="5" id="KW-0671">Queuosine biosynthesis</keyword>
<feature type="domain" description="4Fe-4S ferredoxin-type" evidence="9">
    <location>
        <begin position="170"/>
        <end position="199"/>
    </location>
</feature>
<dbReference type="InterPro" id="IPR017896">
    <property type="entry name" value="4Fe4S_Fe-S-bd"/>
</dbReference>
<sequence length="326" mass="37880">MKELHDRIRELGLEHYGFIKARRLEESKEYFIERDRRKLSNTFEESDADMRIDLTLGLPWVKTVISFAIPYFYDSYIAKGAYFSLYSQGKDYHAVVREILSEVSSVLEGHGFRSEVFCDDNALPERLIAHMAGTGSIGKNHMLITRTYGSYVFLGEILTDWETETEEKPPEDAIAHSICGDCDICQRACPTSILQGEYYDSKRCMSYITQDKKVRDEDFDLFKGRLFGCDTCQRVCPLNKYAQRSHFADFHPLPYMRDPDINEIVAMDNGLFKKYKSTSSGWRGKKLLKRNAMIALASKGMEIREEFADTEYLKDIRERLLKKYKL</sequence>
<evidence type="ECO:0000256" key="8">
    <source>
        <dbReference type="ARBA" id="ARBA00023014"/>
    </source>
</evidence>
<accession>A0ABS4G5E5</accession>
<organism evidence="10 11">
    <name type="scientific">Youngiibacter multivorans</name>
    <dbReference type="NCBI Taxonomy" id="937251"/>
    <lineage>
        <taxon>Bacteria</taxon>
        <taxon>Bacillati</taxon>
        <taxon>Bacillota</taxon>
        <taxon>Clostridia</taxon>
        <taxon>Eubacteriales</taxon>
        <taxon>Clostridiaceae</taxon>
        <taxon>Youngiibacter</taxon>
    </lineage>
</organism>
<dbReference type="RefSeq" id="WP_209459964.1">
    <property type="nucleotide sequence ID" value="NZ_JAGGKC010000019.1"/>
</dbReference>
<dbReference type="PROSITE" id="PS00198">
    <property type="entry name" value="4FE4S_FER_1"/>
    <property type="match status" value="1"/>
</dbReference>
<protein>
    <submittedName>
        <fullName evidence="10">Epoxyqueuosine reductase</fullName>
    </submittedName>
</protein>
<evidence type="ECO:0000256" key="3">
    <source>
        <dbReference type="ARBA" id="ARBA00022694"/>
    </source>
</evidence>
<dbReference type="NCBIfam" id="TIGR00276">
    <property type="entry name" value="tRNA epoxyqueuosine(34) reductase QueG"/>
    <property type="match status" value="1"/>
</dbReference>
<evidence type="ECO:0000259" key="9">
    <source>
        <dbReference type="PROSITE" id="PS51379"/>
    </source>
</evidence>
<dbReference type="Gene3D" id="3.30.70.20">
    <property type="match status" value="1"/>
</dbReference>
<evidence type="ECO:0000256" key="6">
    <source>
        <dbReference type="ARBA" id="ARBA00023002"/>
    </source>
</evidence>
<evidence type="ECO:0000256" key="5">
    <source>
        <dbReference type="ARBA" id="ARBA00022785"/>
    </source>
</evidence>
<keyword evidence="11" id="KW-1185">Reference proteome</keyword>
<name>A0ABS4G5E5_9CLOT</name>
<reference evidence="10 11" key="1">
    <citation type="submission" date="2021-03" db="EMBL/GenBank/DDBJ databases">
        <title>Genomic Encyclopedia of Type Strains, Phase IV (KMG-IV): sequencing the most valuable type-strain genomes for metagenomic binning, comparative biology and taxonomic classification.</title>
        <authorList>
            <person name="Goeker M."/>
        </authorList>
    </citation>
    <scope>NUCLEOTIDE SEQUENCE [LARGE SCALE GENOMIC DNA]</scope>
    <source>
        <strain evidence="10 11">DSM 6139</strain>
    </source>
</reference>